<accession>A0A167SE18</accession>
<proteinExistence type="predicted"/>
<comment type="subcellular location">
    <subcellularLocation>
        <location evidence="1">Membrane</location>
        <topology evidence="1">Multi-pass membrane protein</topology>
    </subcellularLocation>
</comment>
<dbReference type="GO" id="GO:0005886">
    <property type="term" value="C:plasma membrane"/>
    <property type="evidence" value="ECO:0007669"/>
    <property type="project" value="TreeGrafter"/>
</dbReference>
<dbReference type="Proteomes" id="UP000076874">
    <property type="component" value="Unassembled WGS sequence"/>
</dbReference>
<dbReference type="Pfam" id="PF04479">
    <property type="entry name" value="RTA1"/>
    <property type="match status" value="1"/>
</dbReference>
<feature type="transmembrane region" description="Helical" evidence="5">
    <location>
        <begin position="35"/>
        <end position="53"/>
    </location>
</feature>
<feature type="transmembrane region" description="Helical" evidence="5">
    <location>
        <begin position="169"/>
        <end position="193"/>
    </location>
</feature>
<dbReference type="OrthoDB" id="4521223at2759"/>
<evidence type="ECO:0000256" key="2">
    <source>
        <dbReference type="ARBA" id="ARBA00022692"/>
    </source>
</evidence>
<gene>
    <name evidence="6" type="ORF">SPI_05733</name>
</gene>
<evidence type="ECO:0000256" key="1">
    <source>
        <dbReference type="ARBA" id="ARBA00004141"/>
    </source>
</evidence>
<sequence length="318" mass="34503">MPNSCLLIDTANCTVETCPLSCAQVDYLPTLAGNAVYAAAFGLLLLAQLALGIKYKTWGFMVGMICGLLLEVVGYVGRIMLHNNPFDFNNFIIYLVPLTIGPAFLTGALYLCLSRIIIVYGQHISRFSPRTYAITFMSSDFISLVLQGAGGGLAATANDAAGSNAGRGIMVAGVVFQVVSLCVFGALGLEFAIRLRRTNDRVKDVRFALLRDRTLFTWFHYALGTAVVLIFVRSVYRIAELQQGFDGPIANNEVAFMVLEGPMIFLAVLAMTVLHPGIAFDGQWSSAAWSVKQSRKAAFAVSGSSSTDDFYLQQRSSR</sequence>
<keyword evidence="4 5" id="KW-0472">Membrane</keyword>
<comment type="caution">
    <text evidence="6">The sequence shown here is derived from an EMBL/GenBank/DDBJ whole genome shotgun (WGS) entry which is preliminary data.</text>
</comment>
<dbReference type="AlphaFoldDB" id="A0A167SE18"/>
<reference evidence="6 7" key="1">
    <citation type="journal article" date="2016" name="Genome Biol. Evol.">
        <title>Divergent and convergent evolution of fungal pathogenicity.</title>
        <authorList>
            <person name="Shang Y."/>
            <person name="Xiao G."/>
            <person name="Zheng P."/>
            <person name="Cen K."/>
            <person name="Zhan S."/>
            <person name="Wang C."/>
        </authorList>
    </citation>
    <scope>NUCLEOTIDE SEQUENCE [LARGE SCALE GENOMIC DNA]</scope>
    <source>
        <strain evidence="6 7">RCEF 264</strain>
    </source>
</reference>
<dbReference type="GO" id="GO:0000324">
    <property type="term" value="C:fungal-type vacuole"/>
    <property type="evidence" value="ECO:0007669"/>
    <property type="project" value="TreeGrafter"/>
</dbReference>
<evidence type="ECO:0000313" key="6">
    <source>
        <dbReference type="EMBL" id="OAA59535.1"/>
    </source>
</evidence>
<feature type="transmembrane region" description="Helical" evidence="5">
    <location>
        <begin position="91"/>
        <end position="113"/>
    </location>
</feature>
<evidence type="ECO:0000256" key="5">
    <source>
        <dbReference type="SAM" id="Phobius"/>
    </source>
</evidence>
<feature type="transmembrane region" description="Helical" evidence="5">
    <location>
        <begin position="134"/>
        <end position="157"/>
    </location>
</feature>
<evidence type="ECO:0000313" key="7">
    <source>
        <dbReference type="Proteomes" id="UP000076874"/>
    </source>
</evidence>
<keyword evidence="3 5" id="KW-1133">Transmembrane helix</keyword>
<feature type="transmembrane region" description="Helical" evidence="5">
    <location>
        <begin position="214"/>
        <end position="234"/>
    </location>
</feature>
<dbReference type="InterPro" id="IPR007568">
    <property type="entry name" value="RTA1"/>
</dbReference>
<feature type="transmembrane region" description="Helical" evidence="5">
    <location>
        <begin position="254"/>
        <end position="274"/>
    </location>
</feature>
<evidence type="ECO:0000256" key="4">
    <source>
        <dbReference type="ARBA" id="ARBA00023136"/>
    </source>
</evidence>
<keyword evidence="2 5" id="KW-0812">Transmembrane</keyword>
<dbReference type="PANTHER" id="PTHR31465:SF9">
    <property type="entry name" value="SPHINGOID LONG-CHAIN BASE TRANSPORTER RSB1"/>
    <property type="match status" value="1"/>
</dbReference>
<evidence type="ECO:0000256" key="3">
    <source>
        <dbReference type="ARBA" id="ARBA00022989"/>
    </source>
</evidence>
<dbReference type="STRING" id="1081102.A0A167SE18"/>
<protein>
    <submittedName>
        <fullName evidence="6">RTA-like protein</fullName>
    </submittedName>
</protein>
<name>A0A167SE18_9HYPO</name>
<dbReference type="EMBL" id="AZHD01000010">
    <property type="protein sequence ID" value="OAA59535.1"/>
    <property type="molecule type" value="Genomic_DNA"/>
</dbReference>
<dbReference type="PANTHER" id="PTHR31465">
    <property type="entry name" value="PROTEIN RTA1-RELATED"/>
    <property type="match status" value="1"/>
</dbReference>
<organism evidence="6 7">
    <name type="scientific">Niveomyces insectorum RCEF 264</name>
    <dbReference type="NCBI Taxonomy" id="1081102"/>
    <lineage>
        <taxon>Eukaryota</taxon>
        <taxon>Fungi</taxon>
        <taxon>Dikarya</taxon>
        <taxon>Ascomycota</taxon>
        <taxon>Pezizomycotina</taxon>
        <taxon>Sordariomycetes</taxon>
        <taxon>Hypocreomycetidae</taxon>
        <taxon>Hypocreales</taxon>
        <taxon>Cordycipitaceae</taxon>
        <taxon>Niveomyces</taxon>
    </lineage>
</organism>
<feature type="transmembrane region" description="Helical" evidence="5">
    <location>
        <begin position="60"/>
        <end position="79"/>
    </location>
</feature>
<keyword evidence="7" id="KW-1185">Reference proteome</keyword>